<evidence type="ECO:0000256" key="7">
    <source>
        <dbReference type="ARBA" id="ARBA00022989"/>
    </source>
</evidence>
<evidence type="ECO:0000256" key="9">
    <source>
        <dbReference type="SAM" id="Phobius"/>
    </source>
</evidence>
<evidence type="ECO:0000256" key="4">
    <source>
        <dbReference type="ARBA" id="ARBA00022679"/>
    </source>
</evidence>
<dbReference type="EMBL" id="CP091430">
    <property type="protein sequence ID" value="UVI29467.1"/>
    <property type="molecule type" value="Genomic_DNA"/>
</dbReference>
<dbReference type="InterPro" id="IPR050640">
    <property type="entry name" value="Bact_2-comp_sensor_kinase"/>
</dbReference>
<keyword evidence="7 9" id="KW-1133">Transmembrane helix</keyword>
<keyword evidence="6 11" id="KW-0418">Kinase</keyword>
<dbReference type="InterPro" id="IPR036890">
    <property type="entry name" value="HATPase_C_sf"/>
</dbReference>
<dbReference type="Pfam" id="PF00672">
    <property type="entry name" value="HAMP"/>
    <property type="match status" value="1"/>
</dbReference>
<dbReference type="SMART" id="SM00304">
    <property type="entry name" value="HAMP"/>
    <property type="match status" value="1"/>
</dbReference>
<name>A0ABY5S6C9_9BACL</name>
<evidence type="ECO:0000256" key="3">
    <source>
        <dbReference type="ARBA" id="ARBA00022553"/>
    </source>
</evidence>
<dbReference type="InterPro" id="IPR010559">
    <property type="entry name" value="Sig_transdc_His_kin_internal"/>
</dbReference>
<keyword evidence="2" id="KW-1003">Cell membrane</keyword>
<dbReference type="Proteomes" id="UP001057877">
    <property type="component" value="Chromosome"/>
</dbReference>
<proteinExistence type="predicted"/>
<dbReference type="Pfam" id="PF02518">
    <property type="entry name" value="HATPase_c"/>
    <property type="match status" value="1"/>
</dbReference>
<dbReference type="SMART" id="SM00387">
    <property type="entry name" value="HATPase_c"/>
    <property type="match status" value="1"/>
</dbReference>
<evidence type="ECO:0000259" key="10">
    <source>
        <dbReference type="PROSITE" id="PS50885"/>
    </source>
</evidence>
<gene>
    <name evidence="11" type="ORF">L1F29_29290</name>
</gene>
<dbReference type="Pfam" id="PF02743">
    <property type="entry name" value="dCache_1"/>
    <property type="match status" value="1"/>
</dbReference>
<evidence type="ECO:0000256" key="8">
    <source>
        <dbReference type="ARBA" id="ARBA00023136"/>
    </source>
</evidence>
<dbReference type="InterPro" id="IPR003660">
    <property type="entry name" value="HAMP_dom"/>
</dbReference>
<keyword evidence="12" id="KW-1185">Reference proteome</keyword>
<dbReference type="PANTHER" id="PTHR34220">
    <property type="entry name" value="SENSOR HISTIDINE KINASE YPDA"/>
    <property type="match status" value="1"/>
</dbReference>
<protein>
    <submittedName>
        <fullName evidence="11">Sensor histidine kinase</fullName>
    </submittedName>
</protein>
<dbReference type="Gene3D" id="3.30.450.20">
    <property type="entry name" value="PAS domain"/>
    <property type="match status" value="1"/>
</dbReference>
<dbReference type="GO" id="GO:0016301">
    <property type="term" value="F:kinase activity"/>
    <property type="evidence" value="ECO:0007669"/>
    <property type="project" value="UniProtKB-KW"/>
</dbReference>
<evidence type="ECO:0000256" key="6">
    <source>
        <dbReference type="ARBA" id="ARBA00022777"/>
    </source>
</evidence>
<reference evidence="11" key="1">
    <citation type="submission" date="2022-01" db="EMBL/GenBank/DDBJ databases">
        <title>Paenibacillus spongiae sp. nov., isolated from marine sponge.</title>
        <authorList>
            <person name="Li Z."/>
            <person name="Zhang M."/>
        </authorList>
    </citation>
    <scope>NUCLEOTIDE SEQUENCE</scope>
    <source>
        <strain evidence="11">PHS-Z3</strain>
    </source>
</reference>
<keyword evidence="5 9" id="KW-0812">Transmembrane</keyword>
<evidence type="ECO:0000313" key="12">
    <source>
        <dbReference type="Proteomes" id="UP001057877"/>
    </source>
</evidence>
<dbReference type="PANTHER" id="PTHR34220:SF7">
    <property type="entry name" value="SENSOR HISTIDINE KINASE YPDA"/>
    <property type="match status" value="1"/>
</dbReference>
<dbReference type="PROSITE" id="PS50885">
    <property type="entry name" value="HAMP"/>
    <property type="match status" value="1"/>
</dbReference>
<dbReference type="Gene3D" id="3.30.565.10">
    <property type="entry name" value="Histidine kinase-like ATPase, C-terminal domain"/>
    <property type="match status" value="1"/>
</dbReference>
<dbReference type="SUPFAM" id="SSF158472">
    <property type="entry name" value="HAMP domain-like"/>
    <property type="match status" value="1"/>
</dbReference>
<dbReference type="CDD" id="cd18773">
    <property type="entry name" value="PDC1_HK_sensor"/>
    <property type="match status" value="1"/>
</dbReference>
<dbReference type="SUPFAM" id="SSF55874">
    <property type="entry name" value="ATPase domain of HSP90 chaperone/DNA topoisomerase II/histidine kinase"/>
    <property type="match status" value="1"/>
</dbReference>
<keyword evidence="4" id="KW-0808">Transferase</keyword>
<evidence type="ECO:0000256" key="1">
    <source>
        <dbReference type="ARBA" id="ARBA00004651"/>
    </source>
</evidence>
<feature type="transmembrane region" description="Helical" evidence="9">
    <location>
        <begin position="20"/>
        <end position="38"/>
    </location>
</feature>
<dbReference type="CDD" id="cd06225">
    <property type="entry name" value="HAMP"/>
    <property type="match status" value="1"/>
</dbReference>
<dbReference type="Gene3D" id="6.10.340.10">
    <property type="match status" value="1"/>
</dbReference>
<evidence type="ECO:0000256" key="5">
    <source>
        <dbReference type="ARBA" id="ARBA00022692"/>
    </source>
</evidence>
<sequence length="601" mass="68547">MRLQFIERIKFNSVGMKVFGLYVASMIVIITVMGYLSYDKTAHMMESKIGGMALQNVQQMSKRLDILLEGYEDRSLLVVGNKEIQKQLMGEFSDEKERIQNNSANTAFLSNLVNSRNDMNNIYLLSEKGFSYRYSPKESFPVYNPYAYGHFTEAWYKEIRKADGKPVYFGIVPSLINGPGSDPVFTFGRTQKNLNGRGEIIGVVLYEIDPAEVQEILAEIDYDGSGINVITDDTGNIIGDKDGLLLSGNLGVPFKEEHQGTFSYAIDGEEMLVVYNHLETNHWRLVGMLRNTDLMKEAKDIRWYMLSLGIIFSCIGILLSVIIASTVHRPLQKMTHAMRKARNGDFDIRIKDKREDEFGYLFTHFNQMVAHIKELINELYVQKLLERDLQLKMLGSQINAHFLYNTLDSVHWIARIHKVDDISTMIFGLSKYLRLSLSEGRDEVLISQVVHLIDSYIMIQKVRYQDKFTLYVKADESLMDYKVLKFIFQPIVENAIYHGLERKSGKGRLDIAFIREGDCLKFVVTDDGAGIAPDKLAELKYILRGEQPKEESSFALRNINSQIKIAYGAQYGIEIESSYGEGTKVTMTIPLTKRSPAQQVS</sequence>
<dbReference type="InterPro" id="IPR033479">
    <property type="entry name" value="dCache_1"/>
</dbReference>
<comment type="subcellular location">
    <subcellularLocation>
        <location evidence="1">Cell membrane</location>
        <topology evidence="1">Multi-pass membrane protein</topology>
    </subcellularLocation>
</comment>
<dbReference type="RefSeq" id="WP_258385556.1">
    <property type="nucleotide sequence ID" value="NZ_CP091430.1"/>
</dbReference>
<organism evidence="11 12">
    <name type="scientific">Paenibacillus spongiae</name>
    <dbReference type="NCBI Taxonomy" id="2909671"/>
    <lineage>
        <taxon>Bacteria</taxon>
        <taxon>Bacillati</taxon>
        <taxon>Bacillota</taxon>
        <taxon>Bacilli</taxon>
        <taxon>Bacillales</taxon>
        <taxon>Paenibacillaceae</taxon>
        <taxon>Paenibacillus</taxon>
    </lineage>
</organism>
<evidence type="ECO:0000313" key="11">
    <source>
        <dbReference type="EMBL" id="UVI29467.1"/>
    </source>
</evidence>
<feature type="transmembrane region" description="Helical" evidence="9">
    <location>
        <begin position="303"/>
        <end position="324"/>
    </location>
</feature>
<dbReference type="InterPro" id="IPR003594">
    <property type="entry name" value="HATPase_dom"/>
</dbReference>
<feature type="domain" description="HAMP" evidence="10">
    <location>
        <begin position="325"/>
        <end position="377"/>
    </location>
</feature>
<accession>A0ABY5S6C9</accession>
<dbReference type="Pfam" id="PF06580">
    <property type="entry name" value="His_kinase"/>
    <property type="match status" value="1"/>
</dbReference>
<keyword evidence="8 9" id="KW-0472">Membrane</keyword>
<evidence type="ECO:0000256" key="2">
    <source>
        <dbReference type="ARBA" id="ARBA00022475"/>
    </source>
</evidence>
<keyword evidence="3" id="KW-0597">Phosphoprotein</keyword>